<protein>
    <submittedName>
        <fullName evidence="2">Uncharacterized protein</fullName>
    </submittedName>
</protein>
<accession>A0ABV0Y4A2</accession>
<feature type="compositionally biased region" description="Low complexity" evidence="1">
    <location>
        <begin position="160"/>
        <end position="185"/>
    </location>
</feature>
<evidence type="ECO:0000256" key="1">
    <source>
        <dbReference type="SAM" id="MobiDB-lite"/>
    </source>
</evidence>
<reference evidence="2 3" key="1">
    <citation type="submission" date="2021-06" db="EMBL/GenBank/DDBJ databases">
        <authorList>
            <person name="Palmer J.M."/>
        </authorList>
    </citation>
    <scope>NUCLEOTIDE SEQUENCE [LARGE SCALE GENOMIC DNA]</scope>
    <source>
        <strain evidence="2 3">AS_MEX2019</strain>
        <tissue evidence="2">Muscle</tissue>
    </source>
</reference>
<organism evidence="2 3">
    <name type="scientific">Ameca splendens</name>
    <dbReference type="NCBI Taxonomy" id="208324"/>
    <lineage>
        <taxon>Eukaryota</taxon>
        <taxon>Metazoa</taxon>
        <taxon>Chordata</taxon>
        <taxon>Craniata</taxon>
        <taxon>Vertebrata</taxon>
        <taxon>Euteleostomi</taxon>
        <taxon>Actinopterygii</taxon>
        <taxon>Neopterygii</taxon>
        <taxon>Teleostei</taxon>
        <taxon>Neoteleostei</taxon>
        <taxon>Acanthomorphata</taxon>
        <taxon>Ovalentaria</taxon>
        <taxon>Atherinomorphae</taxon>
        <taxon>Cyprinodontiformes</taxon>
        <taxon>Goodeidae</taxon>
        <taxon>Ameca</taxon>
    </lineage>
</organism>
<evidence type="ECO:0000313" key="2">
    <source>
        <dbReference type="EMBL" id="MEQ2288584.1"/>
    </source>
</evidence>
<dbReference type="EMBL" id="JAHRIP010021089">
    <property type="protein sequence ID" value="MEQ2288584.1"/>
    <property type="molecule type" value="Genomic_DNA"/>
</dbReference>
<keyword evidence="3" id="KW-1185">Reference proteome</keyword>
<comment type="caution">
    <text evidence="2">The sequence shown here is derived from an EMBL/GenBank/DDBJ whole genome shotgun (WGS) entry which is preliminary data.</text>
</comment>
<sequence length="209" mass="22134">MIHLALSLECEAVQRCSPPASLVSHPDLAAKLLSCSRHKKRQRGMTSCGSVGEEVVPMLADVRAAASNPGSSSATALSPRLVAALPMPYSLAPAQVSVATPDELEEWLRFFACQIKSFRRISLLHSSPELKAKLREMEEDYEAAVRQFYCCLPPSSPSLQSAAAAEQPTPGLQSAPPAAQPSAGLQNKAAAQSTPCLQNKAAAQLTPCL</sequence>
<dbReference type="Proteomes" id="UP001469553">
    <property type="component" value="Unassembled WGS sequence"/>
</dbReference>
<name>A0ABV0Y4A2_9TELE</name>
<gene>
    <name evidence="2" type="ORF">AMECASPLE_024149</name>
</gene>
<evidence type="ECO:0000313" key="3">
    <source>
        <dbReference type="Proteomes" id="UP001469553"/>
    </source>
</evidence>
<feature type="region of interest" description="Disordered" evidence="1">
    <location>
        <begin position="160"/>
        <end position="190"/>
    </location>
</feature>
<proteinExistence type="predicted"/>